<gene>
    <name evidence="2" type="ORF">SM611_26990</name>
</gene>
<dbReference type="RefSeq" id="WP_371952916.1">
    <property type="nucleotide sequence ID" value="NZ_JAXCEI010000013.1"/>
</dbReference>
<accession>A0ABV4QHR3</accession>
<reference evidence="2 3" key="1">
    <citation type="submission" date="2023-11" db="EMBL/GenBank/DDBJ databases">
        <title>Actinomadura monticuli sp. nov., isolated from volcanic ash.</title>
        <authorList>
            <person name="Lee S.D."/>
            <person name="Yang H."/>
            <person name="Kim I.S."/>
        </authorList>
    </citation>
    <scope>NUCLEOTIDE SEQUENCE [LARGE SCALE GENOMIC DNA]</scope>
    <source>
        <strain evidence="2 3">DLS-62</strain>
    </source>
</reference>
<dbReference type="InterPro" id="IPR023631">
    <property type="entry name" value="Amidase_dom"/>
</dbReference>
<dbReference type="Pfam" id="PF01425">
    <property type="entry name" value="Amidase"/>
    <property type="match status" value="1"/>
</dbReference>
<dbReference type="PROSITE" id="PS00571">
    <property type="entry name" value="AMIDASES"/>
    <property type="match status" value="1"/>
</dbReference>
<organism evidence="2 3">
    <name type="scientific">Actinomadura monticuli</name>
    <dbReference type="NCBI Taxonomy" id="3097367"/>
    <lineage>
        <taxon>Bacteria</taxon>
        <taxon>Bacillati</taxon>
        <taxon>Actinomycetota</taxon>
        <taxon>Actinomycetes</taxon>
        <taxon>Streptosporangiales</taxon>
        <taxon>Thermomonosporaceae</taxon>
        <taxon>Actinomadura</taxon>
    </lineage>
</organism>
<dbReference type="InterPro" id="IPR020556">
    <property type="entry name" value="Amidase_CS"/>
</dbReference>
<dbReference type="PANTHER" id="PTHR43372:SF4">
    <property type="entry name" value="FATTY-ACID AMIDE HYDROLASE 2"/>
    <property type="match status" value="1"/>
</dbReference>
<comment type="caution">
    <text evidence="2">The sequence shown here is derived from an EMBL/GenBank/DDBJ whole genome shotgun (WGS) entry which is preliminary data.</text>
</comment>
<dbReference type="SUPFAM" id="SSF75304">
    <property type="entry name" value="Amidase signature (AS) enzymes"/>
    <property type="match status" value="1"/>
</dbReference>
<keyword evidence="3" id="KW-1185">Reference proteome</keyword>
<evidence type="ECO:0000259" key="1">
    <source>
        <dbReference type="Pfam" id="PF01425"/>
    </source>
</evidence>
<dbReference type="Gene3D" id="3.90.1300.10">
    <property type="entry name" value="Amidase signature (AS) domain"/>
    <property type="match status" value="1"/>
</dbReference>
<protein>
    <submittedName>
        <fullName evidence="2">Amidase</fullName>
    </submittedName>
</protein>
<name>A0ABV4QHR3_9ACTN</name>
<dbReference type="EMBL" id="JAXCEI010000013">
    <property type="protein sequence ID" value="MFA1542601.1"/>
    <property type="molecule type" value="Genomic_DNA"/>
</dbReference>
<dbReference type="PANTHER" id="PTHR43372">
    <property type="entry name" value="FATTY-ACID AMIDE HYDROLASE"/>
    <property type="match status" value="1"/>
</dbReference>
<evidence type="ECO:0000313" key="3">
    <source>
        <dbReference type="Proteomes" id="UP001569963"/>
    </source>
</evidence>
<evidence type="ECO:0000313" key="2">
    <source>
        <dbReference type="EMBL" id="MFA1542601.1"/>
    </source>
</evidence>
<sequence length="473" mass="49346">MEPTELSALHLARLIRSGQVSARDVVEAHIAVMRRIQPRINPLAAERYDRARAEADAADAKRAAAATPDALPPLLGVPCTIKESLALTGMPNSAGLVSRRGVRAEGNAPVVQRILDAGAIPLGVTNTAELCMWIETDNRLYGRTGNAYDPRRTAGGSSGGEGAAIGSGAAPFGLGSDLAGSIRLPAFFNGVFGHKATAGLVPNTGEFPSGPPREGRLVSKGPLARRAEDLMPILRIIAGPDGRDDFVRPLSLGDPAAVSFTGLRVLVSEKFTRMRLDPKLLAARERAAGALAAAGAKVASVELRDLRRAAVLYLAALDEVTDEGLQDVITANGSAPVTVRTALRRGGPHTLPTLLQVFAERVPASERARTRALAAGNALVDEMAGMIGDGVLLHPPYPVPAPRHGATVRRPFALMTTAVFNLLGVPATVVPLGLGPDGLPLGVQVAAAPRNDHLTIAVALELERALGGWTPPR</sequence>
<dbReference type="InterPro" id="IPR052739">
    <property type="entry name" value="FAAH2"/>
</dbReference>
<dbReference type="Proteomes" id="UP001569963">
    <property type="component" value="Unassembled WGS sequence"/>
</dbReference>
<feature type="domain" description="Amidase" evidence="1">
    <location>
        <begin position="24"/>
        <end position="455"/>
    </location>
</feature>
<proteinExistence type="predicted"/>
<dbReference type="InterPro" id="IPR036928">
    <property type="entry name" value="AS_sf"/>
</dbReference>